<sequence length="140" mass="16194">MGATASLWKIPADHIHGAALAVHRLRQSREKQFCSRARKERLAMSFEPQPGTYGYLWVNGYSVTAYCSPCNRVVEVDLENMPHEQSYINRRWRCQYCHGIGQAQLSPDHSPRDSPAAKQLEIERERRKEILATRMQKIAR</sequence>
<name>A0A1S7QQR5_9HYPH</name>
<dbReference type="EMBL" id="FBWG01000028">
    <property type="protein sequence ID" value="CUX40257.1"/>
    <property type="molecule type" value="Genomic_DNA"/>
</dbReference>
<evidence type="ECO:0000313" key="1">
    <source>
        <dbReference type="EMBL" id="CUX40257.1"/>
    </source>
</evidence>
<dbReference type="AlphaFoldDB" id="A0A1S7QQR5"/>
<protein>
    <submittedName>
        <fullName evidence="1">Uncharacterized protein</fullName>
    </submittedName>
</protein>
<organism evidence="1 2">
    <name type="scientific">Agrobacterium deltaense Zutra 3/1</name>
    <dbReference type="NCBI Taxonomy" id="1183427"/>
    <lineage>
        <taxon>Bacteria</taxon>
        <taxon>Pseudomonadati</taxon>
        <taxon>Pseudomonadota</taxon>
        <taxon>Alphaproteobacteria</taxon>
        <taxon>Hyphomicrobiales</taxon>
        <taxon>Rhizobiaceae</taxon>
        <taxon>Rhizobium/Agrobacterium group</taxon>
        <taxon>Agrobacterium</taxon>
    </lineage>
</organism>
<gene>
    <name evidence="1" type="ORF">AGR7C_Lc100008</name>
</gene>
<evidence type="ECO:0000313" key="2">
    <source>
        <dbReference type="Proteomes" id="UP000191987"/>
    </source>
</evidence>
<accession>A0A1S7QQR5</accession>
<dbReference type="Proteomes" id="UP000191987">
    <property type="component" value="Unassembled WGS sequence"/>
</dbReference>
<proteinExistence type="predicted"/>
<reference evidence="1 2" key="1">
    <citation type="submission" date="2016-01" db="EMBL/GenBank/DDBJ databases">
        <authorList>
            <person name="Oliw E.H."/>
        </authorList>
    </citation>
    <scope>NUCLEOTIDE SEQUENCE [LARGE SCALE GENOMIC DNA]</scope>
    <source>
        <strain evidence="1 2">Zutra 3-1</strain>
    </source>
</reference>